<dbReference type="Proteomes" id="UP001497535">
    <property type="component" value="Unassembled WGS sequence"/>
</dbReference>
<gene>
    <name evidence="1" type="ORF">MENTE1834_LOCUS16336</name>
</gene>
<sequence>MAEFVGGGGGFIKGLFIVHRFCTQPQIFCFRYFTDLDRKNADFRLCDPQISKIFGYLLVGNTRRVIPKSFKFDDPRLSRASTSRQFQIFHSVESWDN</sequence>
<reference evidence="1" key="1">
    <citation type="submission" date="2023-11" db="EMBL/GenBank/DDBJ databases">
        <authorList>
            <person name="Poullet M."/>
        </authorList>
    </citation>
    <scope>NUCLEOTIDE SEQUENCE</scope>
    <source>
        <strain evidence="1">E1834</strain>
    </source>
</reference>
<evidence type="ECO:0000313" key="1">
    <source>
        <dbReference type="EMBL" id="CAK5061820.1"/>
    </source>
</evidence>
<dbReference type="EMBL" id="CAVMJV010000018">
    <property type="protein sequence ID" value="CAK5061820.1"/>
    <property type="molecule type" value="Genomic_DNA"/>
</dbReference>
<comment type="caution">
    <text evidence="1">The sequence shown here is derived from an EMBL/GenBank/DDBJ whole genome shotgun (WGS) entry which is preliminary data.</text>
</comment>
<organism evidence="1 2">
    <name type="scientific">Meloidogyne enterolobii</name>
    <name type="common">Root-knot nematode worm</name>
    <name type="synonym">Meloidogyne mayaguensis</name>
    <dbReference type="NCBI Taxonomy" id="390850"/>
    <lineage>
        <taxon>Eukaryota</taxon>
        <taxon>Metazoa</taxon>
        <taxon>Ecdysozoa</taxon>
        <taxon>Nematoda</taxon>
        <taxon>Chromadorea</taxon>
        <taxon>Rhabditida</taxon>
        <taxon>Tylenchina</taxon>
        <taxon>Tylenchomorpha</taxon>
        <taxon>Tylenchoidea</taxon>
        <taxon>Meloidogynidae</taxon>
        <taxon>Meloidogyninae</taxon>
        <taxon>Meloidogyne</taxon>
    </lineage>
</organism>
<accession>A0ACB0YU54</accession>
<proteinExistence type="predicted"/>
<evidence type="ECO:0000313" key="2">
    <source>
        <dbReference type="Proteomes" id="UP001497535"/>
    </source>
</evidence>
<name>A0ACB0YU54_MELEN</name>
<protein>
    <submittedName>
        <fullName evidence="1">Uncharacterized protein</fullName>
    </submittedName>
</protein>
<keyword evidence="2" id="KW-1185">Reference proteome</keyword>